<dbReference type="STRING" id="1348662.CARG_06815"/>
<dbReference type="PROSITE" id="PS50857">
    <property type="entry name" value="COX2_CUA"/>
    <property type="match status" value="1"/>
</dbReference>
<evidence type="ECO:0000256" key="3">
    <source>
        <dbReference type="ARBA" id="ARBA00012949"/>
    </source>
</evidence>
<evidence type="ECO:0000256" key="11">
    <source>
        <dbReference type="ARBA" id="ARBA00023136"/>
    </source>
</evidence>
<evidence type="ECO:0000259" key="17">
    <source>
        <dbReference type="PROSITE" id="PS50857"/>
    </source>
</evidence>
<keyword evidence="9 16" id="KW-1133">Transmembrane helix</keyword>
<evidence type="ECO:0000256" key="4">
    <source>
        <dbReference type="ARBA" id="ARBA00022448"/>
    </source>
</evidence>
<dbReference type="PATRIC" id="fig|1348662.3.peg.1339"/>
<keyword evidence="11 16" id="KW-0472">Membrane</keyword>
<comment type="function">
    <text evidence="12">Subunits I and II form the functional core of the enzyme complex. Electrons originating in cytochrome c are transferred via heme a and Cu(A) to the binuclear center formed by heme a3 and Cu(B).</text>
</comment>
<evidence type="ECO:0000256" key="1">
    <source>
        <dbReference type="ARBA" id="ARBA00004141"/>
    </source>
</evidence>
<sequence length="395" mass="43643">MCVEETFNALAKVWTGRQTHVDQQTQRLFKRKAALGGAFGLAGLTLAGCDVDAPSGTLGKALRFGWPEGVTPEAHAMGNFWVWTWVAAWILGAIMWGLMLWCLFAYSAKRAEKQGKGEFPRQTGYNIGLELVLTVIPIIIVMGMFFFTVQTQDKVTALDKDPKVSVDVTAYQWNWKFGYGSIDGEFTPNGENYVGTDKERQEAVDRAGEFDDTTRGEEGTAHHGEAKGPIHGKSAADLSYLHFDKIETLGTSDEVPVLVIPANTPVEFDLASADVVHSFWVPEFLFKRDAFPHPERNKSERKFQVESVDEGAYVGRCAEMCGTYHAMMNFEVRAVSPELFKQYIEFRMDNPEASNGQALAAIGQKAAAETTKPFKTGRTDTRGVEEGSNAVELNG</sequence>
<keyword evidence="19" id="KW-1185">Reference proteome</keyword>
<evidence type="ECO:0000256" key="16">
    <source>
        <dbReference type="SAM" id="Phobius"/>
    </source>
</evidence>
<dbReference type="PROSITE" id="PS00078">
    <property type="entry name" value="COX2"/>
    <property type="match status" value="1"/>
</dbReference>
<dbReference type="SUPFAM" id="SSF81464">
    <property type="entry name" value="Cytochrome c oxidase subunit II-like, transmembrane region"/>
    <property type="match status" value="1"/>
</dbReference>
<keyword evidence="8" id="KW-0249">Electron transport</keyword>
<dbReference type="Pfam" id="PF00116">
    <property type="entry name" value="COX2"/>
    <property type="match status" value="1"/>
</dbReference>
<evidence type="ECO:0000313" key="19">
    <source>
        <dbReference type="Proteomes" id="UP000016943"/>
    </source>
</evidence>
<gene>
    <name evidence="18" type="ORF">CARG_06815</name>
</gene>
<dbReference type="HOGENOM" id="CLU_036876_3_1_11"/>
<dbReference type="InterPro" id="IPR001505">
    <property type="entry name" value="Copper_CuA"/>
</dbReference>
<dbReference type="SUPFAM" id="SSF49503">
    <property type="entry name" value="Cupredoxins"/>
    <property type="match status" value="1"/>
</dbReference>
<feature type="transmembrane region" description="Helical" evidence="16">
    <location>
        <begin position="80"/>
        <end position="106"/>
    </location>
</feature>
<dbReference type="InterPro" id="IPR002429">
    <property type="entry name" value="CcO_II-like_C"/>
</dbReference>
<feature type="domain" description="Cytochrome oxidase subunit II copper A binding" evidence="17">
    <location>
        <begin position="161"/>
        <end position="346"/>
    </location>
</feature>
<dbReference type="Proteomes" id="UP000016943">
    <property type="component" value="Chromosome"/>
</dbReference>
<evidence type="ECO:0000256" key="2">
    <source>
        <dbReference type="ARBA" id="ARBA00007866"/>
    </source>
</evidence>
<evidence type="ECO:0000256" key="9">
    <source>
        <dbReference type="ARBA" id="ARBA00022989"/>
    </source>
</evidence>
<evidence type="ECO:0000256" key="7">
    <source>
        <dbReference type="ARBA" id="ARBA00022967"/>
    </source>
</evidence>
<dbReference type="PANTHER" id="PTHR22888">
    <property type="entry name" value="CYTOCHROME C OXIDASE, SUBUNIT II"/>
    <property type="match status" value="1"/>
</dbReference>
<dbReference type="InterPro" id="IPR045187">
    <property type="entry name" value="CcO_II"/>
</dbReference>
<dbReference type="InterPro" id="IPR036257">
    <property type="entry name" value="Cyt_c_oxidase_su2_TM_sf"/>
</dbReference>
<dbReference type="Gene3D" id="2.60.40.420">
    <property type="entry name" value="Cupredoxins - blue copper proteins"/>
    <property type="match status" value="1"/>
</dbReference>
<reference evidence="18 19" key="1">
    <citation type="journal article" date="2013" name="Genome Announc.">
        <title>Whole-Genome Sequence of the Clinical Strain Corynebacterium argentoratense DSM 44202, Isolated from a Human Throat Specimen.</title>
        <authorList>
            <person name="Bomholt C."/>
            <person name="Glaub A."/>
            <person name="Gravermann K."/>
            <person name="Albersmeier A."/>
            <person name="Brinkrolf K."/>
            <person name="Ruckert C."/>
            <person name="Tauch A."/>
        </authorList>
    </citation>
    <scope>NUCLEOTIDE SEQUENCE [LARGE SCALE GENOMIC DNA]</scope>
    <source>
        <strain evidence="18">DSM 44202</strain>
    </source>
</reference>
<dbReference type="GO" id="GO:0042773">
    <property type="term" value="P:ATP synthesis coupled electron transport"/>
    <property type="evidence" value="ECO:0007669"/>
    <property type="project" value="TreeGrafter"/>
</dbReference>
<protein>
    <recommendedName>
        <fullName evidence="3">cytochrome-c oxidase</fullName>
        <ecNumber evidence="3">7.1.1.9</ecNumber>
    </recommendedName>
    <alternativeName>
        <fullName evidence="13">Cytochrome aa3 subunit 2</fullName>
    </alternativeName>
</protein>
<evidence type="ECO:0000256" key="15">
    <source>
        <dbReference type="SAM" id="MobiDB-lite"/>
    </source>
</evidence>
<keyword evidence="7" id="KW-1278">Translocase</keyword>
<keyword evidence="10" id="KW-0186">Copper</keyword>
<dbReference type="KEGG" id="caz:CARG_06815"/>
<evidence type="ECO:0000256" key="14">
    <source>
        <dbReference type="ARBA" id="ARBA00047816"/>
    </source>
</evidence>
<dbReference type="GO" id="GO:0004129">
    <property type="term" value="F:cytochrome-c oxidase activity"/>
    <property type="evidence" value="ECO:0007669"/>
    <property type="project" value="UniProtKB-EC"/>
</dbReference>
<dbReference type="AlphaFoldDB" id="U3GZP4"/>
<evidence type="ECO:0000256" key="13">
    <source>
        <dbReference type="ARBA" id="ARBA00031399"/>
    </source>
</evidence>
<feature type="region of interest" description="Disordered" evidence="15">
    <location>
        <begin position="199"/>
        <end position="228"/>
    </location>
</feature>
<feature type="transmembrane region" description="Helical" evidence="16">
    <location>
        <begin position="127"/>
        <end position="147"/>
    </location>
</feature>
<feature type="region of interest" description="Disordered" evidence="15">
    <location>
        <begin position="367"/>
        <end position="395"/>
    </location>
</feature>
<proteinExistence type="inferred from homology"/>
<evidence type="ECO:0000256" key="6">
    <source>
        <dbReference type="ARBA" id="ARBA00022723"/>
    </source>
</evidence>
<dbReference type="GO" id="GO:0016020">
    <property type="term" value="C:membrane"/>
    <property type="evidence" value="ECO:0007669"/>
    <property type="project" value="UniProtKB-SubCell"/>
</dbReference>
<evidence type="ECO:0000313" key="18">
    <source>
        <dbReference type="EMBL" id="AGU15487.1"/>
    </source>
</evidence>
<keyword evidence="4" id="KW-0813">Transport</keyword>
<dbReference type="InterPro" id="IPR008972">
    <property type="entry name" value="Cupredoxin"/>
</dbReference>
<keyword evidence="5 16" id="KW-0812">Transmembrane</keyword>
<dbReference type="EC" id="7.1.1.9" evidence="3"/>
<organism evidence="18 19">
    <name type="scientific">Corynebacterium argentoratense DSM 44202</name>
    <dbReference type="NCBI Taxonomy" id="1348662"/>
    <lineage>
        <taxon>Bacteria</taxon>
        <taxon>Bacillati</taxon>
        <taxon>Actinomycetota</taxon>
        <taxon>Actinomycetes</taxon>
        <taxon>Mycobacteriales</taxon>
        <taxon>Corynebacteriaceae</taxon>
        <taxon>Corynebacterium</taxon>
    </lineage>
</organism>
<comment type="catalytic activity">
    <reaction evidence="14">
        <text>4 Fe(II)-[cytochrome c] + O2 + 8 H(+)(in) = 4 Fe(III)-[cytochrome c] + 2 H2O + 4 H(+)(out)</text>
        <dbReference type="Rhea" id="RHEA:11436"/>
        <dbReference type="Rhea" id="RHEA-COMP:10350"/>
        <dbReference type="Rhea" id="RHEA-COMP:14399"/>
        <dbReference type="ChEBI" id="CHEBI:15377"/>
        <dbReference type="ChEBI" id="CHEBI:15378"/>
        <dbReference type="ChEBI" id="CHEBI:15379"/>
        <dbReference type="ChEBI" id="CHEBI:29033"/>
        <dbReference type="ChEBI" id="CHEBI:29034"/>
        <dbReference type="EC" id="7.1.1.9"/>
    </reaction>
</comment>
<dbReference type="GO" id="GO:0005507">
    <property type="term" value="F:copper ion binding"/>
    <property type="evidence" value="ECO:0007669"/>
    <property type="project" value="InterPro"/>
</dbReference>
<evidence type="ECO:0000256" key="5">
    <source>
        <dbReference type="ARBA" id="ARBA00022692"/>
    </source>
</evidence>
<evidence type="ECO:0000256" key="8">
    <source>
        <dbReference type="ARBA" id="ARBA00022982"/>
    </source>
</evidence>
<dbReference type="PANTHER" id="PTHR22888:SF9">
    <property type="entry name" value="CYTOCHROME C OXIDASE SUBUNIT 2"/>
    <property type="match status" value="1"/>
</dbReference>
<evidence type="ECO:0000256" key="12">
    <source>
        <dbReference type="ARBA" id="ARBA00024688"/>
    </source>
</evidence>
<keyword evidence="6" id="KW-0479">Metal-binding</keyword>
<dbReference type="EMBL" id="CP006365">
    <property type="protein sequence ID" value="AGU15487.1"/>
    <property type="molecule type" value="Genomic_DNA"/>
</dbReference>
<comment type="similarity">
    <text evidence="2">Belongs to the cytochrome c oxidase subunit 2 family.</text>
</comment>
<accession>U3GZP4</accession>
<dbReference type="eggNOG" id="COG1622">
    <property type="taxonomic scope" value="Bacteria"/>
</dbReference>
<name>U3GZP4_9CORY</name>
<dbReference type="Gene3D" id="1.10.287.90">
    <property type="match status" value="1"/>
</dbReference>
<evidence type="ECO:0000256" key="10">
    <source>
        <dbReference type="ARBA" id="ARBA00023008"/>
    </source>
</evidence>
<comment type="subcellular location">
    <subcellularLocation>
        <location evidence="1">Membrane</location>
        <topology evidence="1">Multi-pass membrane protein</topology>
    </subcellularLocation>
</comment>